<evidence type="ECO:0000256" key="5">
    <source>
        <dbReference type="PROSITE-ProRule" id="PRU00169"/>
    </source>
</evidence>
<dbReference type="CDD" id="cd17535">
    <property type="entry name" value="REC_NarL-like"/>
    <property type="match status" value="1"/>
</dbReference>
<evidence type="ECO:0000256" key="2">
    <source>
        <dbReference type="ARBA" id="ARBA00023015"/>
    </source>
</evidence>
<evidence type="ECO:0000256" key="1">
    <source>
        <dbReference type="ARBA" id="ARBA00022553"/>
    </source>
</evidence>
<proteinExistence type="predicted"/>
<dbReference type="SUPFAM" id="SSF52172">
    <property type="entry name" value="CheY-like"/>
    <property type="match status" value="1"/>
</dbReference>
<comment type="caution">
    <text evidence="8">The sequence shown here is derived from an EMBL/GenBank/DDBJ whole genome shotgun (WGS) entry which is preliminary data.</text>
</comment>
<keyword evidence="2" id="KW-0805">Transcription regulation</keyword>
<dbReference type="InterPro" id="IPR011006">
    <property type="entry name" value="CheY-like_superfamily"/>
</dbReference>
<dbReference type="PROSITE" id="PS50043">
    <property type="entry name" value="HTH_LUXR_2"/>
    <property type="match status" value="1"/>
</dbReference>
<protein>
    <submittedName>
        <fullName evidence="8">Response regulator transcription factor</fullName>
    </submittedName>
</protein>
<accession>A0ABT4B824</accession>
<evidence type="ECO:0000256" key="4">
    <source>
        <dbReference type="ARBA" id="ARBA00023163"/>
    </source>
</evidence>
<dbReference type="PROSITE" id="PS50110">
    <property type="entry name" value="RESPONSE_REGULATORY"/>
    <property type="match status" value="1"/>
</dbReference>
<dbReference type="SMART" id="SM00421">
    <property type="entry name" value="HTH_LUXR"/>
    <property type="match status" value="1"/>
</dbReference>
<dbReference type="EMBL" id="JAPNTZ010000011">
    <property type="protein sequence ID" value="MCY1142197.1"/>
    <property type="molecule type" value="Genomic_DNA"/>
</dbReference>
<dbReference type="RefSeq" id="WP_267566621.1">
    <property type="nucleotide sequence ID" value="NZ_JAPNTZ010000011.1"/>
</dbReference>
<dbReference type="InterPro" id="IPR058245">
    <property type="entry name" value="NreC/VraR/RcsB-like_REC"/>
</dbReference>
<dbReference type="PRINTS" id="PR00038">
    <property type="entry name" value="HTHLUXR"/>
</dbReference>
<dbReference type="PANTHER" id="PTHR43214">
    <property type="entry name" value="TWO-COMPONENT RESPONSE REGULATOR"/>
    <property type="match status" value="1"/>
</dbReference>
<dbReference type="Proteomes" id="UP001151002">
    <property type="component" value="Unassembled WGS sequence"/>
</dbReference>
<keyword evidence="9" id="KW-1185">Reference proteome</keyword>
<name>A0ABT4B824_9ACTN</name>
<evidence type="ECO:0000259" key="7">
    <source>
        <dbReference type="PROSITE" id="PS50110"/>
    </source>
</evidence>
<dbReference type="SMART" id="SM00448">
    <property type="entry name" value="REC"/>
    <property type="match status" value="1"/>
</dbReference>
<feature type="domain" description="HTH luxR-type" evidence="6">
    <location>
        <begin position="150"/>
        <end position="215"/>
    </location>
</feature>
<dbReference type="Gene3D" id="3.40.50.2300">
    <property type="match status" value="1"/>
</dbReference>
<keyword evidence="1 5" id="KW-0597">Phosphoprotein</keyword>
<dbReference type="InterPro" id="IPR039420">
    <property type="entry name" value="WalR-like"/>
</dbReference>
<organism evidence="8 9">
    <name type="scientific">Paractinoplanes pyxinae</name>
    <dbReference type="NCBI Taxonomy" id="2997416"/>
    <lineage>
        <taxon>Bacteria</taxon>
        <taxon>Bacillati</taxon>
        <taxon>Actinomycetota</taxon>
        <taxon>Actinomycetes</taxon>
        <taxon>Micromonosporales</taxon>
        <taxon>Micromonosporaceae</taxon>
        <taxon>Paractinoplanes</taxon>
    </lineage>
</organism>
<keyword evidence="4" id="KW-0804">Transcription</keyword>
<evidence type="ECO:0000259" key="6">
    <source>
        <dbReference type="PROSITE" id="PS50043"/>
    </source>
</evidence>
<evidence type="ECO:0000313" key="9">
    <source>
        <dbReference type="Proteomes" id="UP001151002"/>
    </source>
</evidence>
<evidence type="ECO:0000313" key="8">
    <source>
        <dbReference type="EMBL" id="MCY1142197.1"/>
    </source>
</evidence>
<dbReference type="InterPro" id="IPR016032">
    <property type="entry name" value="Sig_transdc_resp-reg_C-effctor"/>
</dbReference>
<gene>
    <name evidence="8" type="ORF">OWR29_29735</name>
</gene>
<keyword evidence="3" id="KW-0238">DNA-binding</keyword>
<feature type="domain" description="Response regulatory" evidence="7">
    <location>
        <begin position="3"/>
        <end position="121"/>
    </location>
</feature>
<dbReference type="InterPro" id="IPR000792">
    <property type="entry name" value="Tscrpt_reg_LuxR_C"/>
</dbReference>
<reference evidence="8" key="1">
    <citation type="submission" date="2022-11" db="EMBL/GenBank/DDBJ databases">
        <authorList>
            <person name="Somphong A."/>
            <person name="Phongsopitanun W."/>
        </authorList>
    </citation>
    <scope>NUCLEOTIDE SEQUENCE</scope>
    <source>
        <strain evidence="8">Pm04-4</strain>
    </source>
</reference>
<dbReference type="SUPFAM" id="SSF46894">
    <property type="entry name" value="C-terminal effector domain of the bipartite response regulators"/>
    <property type="match status" value="1"/>
</dbReference>
<evidence type="ECO:0000256" key="3">
    <source>
        <dbReference type="ARBA" id="ARBA00023125"/>
    </source>
</evidence>
<dbReference type="InterPro" id="IPR001789">
    <property type="entry name" value="Sig_transdc_resp-reg_receiver"/>
</dbReference>
<dbReference type="Pfam" id="PF00196">
    <property type="entry name" value="GerE"/>
    <property type="match status" value="1"/>
</dbReference>
<dbReference type="PROSITE" id="PS00622">
    <property type="entry name" value="HTH_LUXR_1"/>
    <property type="match status" value="1"/>
</dbReference>
<feature type="modified residue" description="4-aspartylphosphate" evidence="5">
    <location>
        <position position="54"/>
    </location>
</feature>
<dbReference type="PANTHER" id="PTHR43214:SF24">
    <property type="entry name" value="TRANSCRIPTIONAL REGULATORY PROTEIN NARL-RELATED"/>
    <property type="match status" value="1"/>
</dbReference>
<dbReference type="Pfam" id="PF00072">
    <property type="entry name" value="Response_reg"/>
    <property type="match status" value="1"/>
</dbReference>
<dbReference type="CDD" id="cd06170">
    <property type="entry name" value="LuxR_C_like"/>
    <property type="match status" value="1"/>
</dbReference>
<sequence>MIRVVIADDQPVVRAGFATLVRSAPDLAVVGEARTGAEAVALARSERADVVLMDIRMPELDGLGATRLITADDDLAGVHVLILTTFEIDEYVFAALRNGASGFLGKSAEPEQLLDAIRVVHRGDALLTPAATRSLISRFLSRPDPARLIPPARLGALTEREREVLALVGAGLSNDDIADRLVVSPHTVKTHVNRTMAKLGAHDRAQLVVIAYETGLVVPPSADKVR</sequence>